<sequence length="221" mass="24776">MLRSAGDGLGLRNACDGARATWLPFEAPTAMPACYLYILPLPNEDLAKVGISVDPLARVRAFAPRYYECFDLEHSGLVGYDSVAEARRRETALHRRLRAWNATAPLTVPLRAGGHTEWFRGALAILHDEAEADRAAGHLVHLPAGDWWRHRLRQEQAQLYEWIEQYLHDVPAQELPGTALWQGIVDVLDAWPAMGLGVDEVLPDAFQGVYRAYRRAWSAVL</sequence>
<evidence type="ECO:0000259" key="1">
    <source>
        <dbReference type="Pfam" id="PF10544"/>
    </source>
</evidence>
<evidence type="ECO:0000313" key="3">
    <source>
        <dbReference type="Proteomes" id="UP001160550"/>
    </source>
</evidence>
<feature type="domain" description="Bacteriophage T5 Orf172 DNA-binding" evidence="1">
    <location>
        <begin position="35"/>
        <end position="127"/>
    </location>
</feature>
<keyword evidence="3" id="KW-1185">Reference proteome</keyword>
<dbReference type="Pfam" id="PF10544">
    <property type="entry name" value="T5orf172"/>
    <property type="match status" value="1"/>
</dbReference>
<reference evidence="2" key="2">
    <citation type="submission" date="2023-04" db="EMBL/GenBank/DDBJ databases">
        <authorList>
            <person name="Sun J.-Q."/>
        </authorList>
    </citation>
    <scope>NUCLEOTIDE SEQUENCE</scope>
    <source>
        <strain evidence="2">CC-YY355</strain>
    </source>
</reference>
<gene>
    <name evidence="2" type="ORF">QF205_10440</name>
</gene>
<evidence type="ECO:0000313" key="2">
    <source>
        <dbReference type="EMBL" id="MDH7453480.1"/>
    </source>
</evidence>
<dbReference type="InterPro" id="IPR018306">
    <property type="entry name" value="Phage_T5_Orf172_DNA-bd"/>
</dbReference>
<dbReference type="EMBL" id="JARYGX010000020">
    <property type="protein sequence ID" value="MDH7453480.1"/>
    <property type="molecule type" value="Genomic_DNA"/>
</dbReference>
<protein>
    <submittedName>
        <fullName evidence="2">GIY-YIG nuclease family protein</fullName>
    </submittedName>
</protein>
<organism evidence="2 3">
    <name type="scientific">Luteimonas composti</name>
    <dbReference type="NCBI Taxonomy" id="398257"/>
    <lineage>
        <taxon>Bacteria</taxon>
        <taxon>Pseudomonadati</taxon>
        <taxon>Pseudomonadota</taxon>
        <taxon>Gammaproteobacteria</taxon>
        <taxon>Lysobacterales</taxon>
        <taxon>Lysobacteraceae</taxon>
        <taxon>Luteimonas</taxon>
    </lineage>
</organism>
<name>A0ABT6MSA0_9GAMM</name>
<proteinExistence type="predicted"/>
<dbReference type="RefSeq" id="WP_280942697.1">
    <property type="nucleotide sequence ID" value="NZ_JARYGX010000020.1"/>
</dbReference>
<comment type="caution">
    <text evidence="2">The sequence shown here is derived from an EMBL/GenBank/DDBJ whole genome shotgun (WGS) entry which is preliminary data.</text>
</comment>
<reference evidence="2" key="1">
    <citation type="journal article" date="2007" name="Int. J. Syst. Evol. Microbiol.">
        <title>Luteimonas composti sp. nov., a moderately thermophilic bacterium isolated from food waste.</title>
        <authorList>
            <person name="Young C.C."/>
            <person name="Kampfer P."/>
            <person name="Chen W.M."/>
            <person name="Yen W.S."/>
            <person name="Arun A.B."/>
            <person name="Lai W.A."/>
            <person name="Shen F.T."/>
            <person name="Rekha P.D."/>
            <person name="Lin K.Y."/>
            <person name="Chou J.H."/>
        </authorList>
    </citation>
    <scope>NUCLEOTIDE SEQUENCE</scope>
    <source>
        <strain evidence="2">CC-YY355</strain>
    </source>
</reference>
<dbReference type="Proteomes" id="UP001160550">
    <property type="component" value="Unassembled WGS sequence"/>
</dbReference>
<accession>A0ABT6MSA0</accession>